<feature type="transmembrane region" description="Helical" evidence="1">
    <location>
        <begin position="269"/>
        <end position="289"/>
    </location>
</feature>
<dbReference type="EMBL" id="ABJB011105500">
    <property type="status" value="NOT_ANNOTATED_CDS"/>
    <property type="molecule type" value="Genomic_DNA"/>
</dbReference>
<dbReference type="HOGENOM" id="CLU_001265_59_2_1"/>
<keyword evidence="1" id="KW-0472">Membrane</keyword>
<dbReference type="InterPro" id="IPR036259">
    <property type="entry name" value="MFS_trans_sf"/>
</dbReference>
<organism>
    <name type="scientific">Ixodes scapularis</name>
    <name type="common">Black-legged tick</name>
    <name type="synonym">Deer tick</name>
    <dbReference type="NCBI Taxonomy" id="6945"/>
    <lineage>
        <taxon>Eukaryota</taxon>
        <taxon>Metazoa</taxon>
        <taxon>Ecdysozoa</taxon>
        <taxon>Arthropoda</taxon>
        <taxon>Chelicerata</taxon>
        <taxon>Arachnida</taxon>
        <taxon>Acari</taxon>
        <taxon>Parasitiformes</taxon>
        <taxon>Ixodida</taxon>
        <taxon>Ixodoidea</taxon>
        <taxon>Ixodidae</taxon>
        <taxon>Ixodinae</taxon>
        <taxon>Ixodes</taxon>
    </lineage>
</organism>
<dbReference type="SUPFAM" id="SSF103473">
    <property type="entry name" value="MFS general substrate transporter"/>
    <property type="match status" value="1"/>
</dbReference>
<keyword evidence="1" id="KW-1133">Transmembrane helix</keyword>
<dbReference type="FunFam" id="1.20.1250.20:FF:000462">
    <property type="entry name" value="Monocarboxylate transporter, putative"/>
    <property type="match status" value="1"/>
</dbReference>
<feature type="non-terminal residue" evidence="2">
    <location>
        <position position="1"/>
    </location>
</feature>
<feature type="transmembrane region" description="Helical" evidence="1">
    <location>
        <begin position="36"/>
        <end position="59"/>
    </location>
</feature>
<dbReference type="InterPro" id="IPR050327">
    <property type="entry name" value="Proton-linked_MCT"/>
</dbReference>
<gene>
    <name evidence="2" type="ORF">IscW_ISCW020610</name>
</gene>
<proteinExistence type="predicted"/>
<dbReference type="PaxDb" id="6945-B7Q080"/>
<dbReference type="Pfam" id="PF07690">
    <property type="entry name" value="MFS_1"/>
    <property type="match status" value="1"/>
</dbReference>
<dbReference type="EnsemblMetazoa" id="ISCW020610-RA">
    <property type="protein sequence ID" value="ISCW020610-PA"/>
    <property type="gene ID" value="ISCW020610"/>
</dbReference>
<dbReference type="OrthoDB" id="6499973at2759"/>
<reference evidence="3" key="2">
    <citation type="submission" date="2020-05" db="UniProtKB">
        <authorList>
            <consortium name="EnsemblMetazoa"/>
        </authorList>
    </citation>
    <scope>IDENTIFICATION</scope>
    <source>
        <strain evidence="3">wikel</strain>
    </source>
</reference>
<dbReference type="GO" id="GO:0005886">
    <property type="term" value="C:plasma membrane"/>
    <property type="evidence" value="ECO:0000318"/>
    <property type="project" value="GO_Central"/>
</dbReference>
<protein>
    <submittedName>
        <fullName evidence="2 3">Monocarboxylate transporter, putative</fullName>
    </submittedName>
</protein>
<dbReference type="PANTHER" id="PTHR11360:SF303">
    <property type="entry name" value="MAJOR FACILITATOR SUPERFAMILY (MFS) PROFILE DOMAIN-CONTAINING PROTEIN"/>
    <property type="match status" value="1"/>
</dbReference>
<dbReference type="InterPro" id="IPR011701">
    <property type="entry name" value="MFS"/>
</dbReference>
<dbReference type="Proteomes" id="UP000001555">
    <property type="component" value="Unassembled WGS sequence"/>
</dbReference>
<feature type="transmembrane region" description="Helical" evidence="1">
    <location>
        <begin position="99"/>
        <end position="122"/>
    </location>
</feature>
<dbReference type="VEuPathDB" id="VectorBase:ISCP_008806"/>
<feature type="transmembrane region" description="Helical" evidence="1">
    <location>
        <begin position="216"/>
        <end position="234"/>
    </location>
</feature>
<accession>B7Q080</accession>
<dbReference type="VEuPathDB" id="VectorBase:ISCI020610"/>
<feature type="transmembrane region" description="Helical" evidence="1">
    <location>
        <begin position="174"/>
        <end position="196"/>
    </location>
</feature>
<dbReference type="PANTHER" id="PTHR11360">
    <property type="entry name" value="MONOCARBOXYLATE TRANSPORTER"/>
    <property type="match status" value="1"/>
</dbReference>
<dbReference type="VEuPathDB" id="VectorBase:ISCW020610"/>
<sequence>LAVGLLQKRYSIRYIAVAGSVVGWIGIIASGFAPNIIWMSITMGVIHSTGAVYLAVKIFTVMYFEKYRSTALGIALVGITVAGFVFPKLLLYLRSAYGFSNALLLLGALSMNSTPLIFLLKVPPWSKLSERKESTSSLRPLTTVYVIEGNVDREYPAAGQSSFISSQNTRANIAIMWSPVFHIVIWSTAATFTLDLTFLTTIADYSEDKGLSLDDAVWISSCFSSTNLLGRLCLPLLADKQYLRRSTLLTLTQLLTGVVMVITPFAATYWSIATIVALASCFVACSLVLHEVLIADYFGVESYGFIQGIIGLVRAPLQLCNPVLAGKYA</sequence>
<feature type="transmembrane region" description="Helical" evidence="1">
    <location>
        <begin position="12"/>
        <end position="30"/>
    </location>
</feature>
<dbReference type="EMBL" id="DS830654">
    <property type="protein sequence ID" value="EEC12252.1"/>
    <property type="molecule type" value="Genomic_DNA"/>
</dbReference>
<dbReference type="AlphaFoldDB" id="B7Q080"/>
<evidence type="ECO:0000313" key="4">
    <source>
        <dbReference type="Proteomes" id="UP000001555"/>
    </source>
</evidence>
<dbReference type="GO" id="GO:0008028">
    <property type="term" value="F:monocarboxylic acid transmembrane transporter activity"/>
    <property type="evidence" value="ECO:0000318"/>
    <property type="project" value="GO_Central"/>
</dbReference>
<keyword evidence="1" id="KW-0812">Transmembrane</keyword>
<feature type="transmembrane region" description="Helical" evidence="1">
    <location>
        <begin position="71"/>
        <end position="93"/>
    </location>
</feature>
<evidence type="ECO:0000256" key="1">
    <source>
        <dbReference type="SAM" id="Phobius"/>
    </source>
</evidence>
<keyword evidence="4" id="KW-1185">Reference proteome</keyword>
<evidence type="ECO:0000313" key="3">
    <source>
        <dbReference type="EnsemblMetazoa" id="ISCW020610-PA"/>
    </source>
</evidence>
<dbReference type="Gene3D" id="1.20.1250.20">
    <property type="entry name" value="MFS general substrate transporter like domains"/>
    <property type="match status" value="2"/>
</dbReference>
<evidence type="ECO:0000313" key="2">
    <source>
        <dbReference type="EMBL" id="EEC12252.1"/>
    </source>
</evidence>
<reference evidence="2 4" key="1">
    <citation type="submission" date="2008-03" db="EMBL/GenBank/DDBJ databases">
        <title>Annotation of Ixodes scapularis.</title>
        <authorList>
            <consortium name="Ixodes scapularis Genome Project Consortium"/>
            <person name="Caler E."/>
            <person name="Hannick L.I."/>
            <person name="Bidwell S."/>
            <person name="Joardar V."/>
            <person name="Thiagarajan M."/>
            <person name="Amedeo P."/>
            <person name="Galinsky K.J."/>
            <person name="Schobel S."/>
            <person name="Inman J."/>
            <person name="Hostetler J."/>
            <person name="Miller J."/>
            <person name="Hammond M."/>
            <person name="Megy K."/>
            <person name="Lawson D."/>
            <person name="Kodira C."/>
            <person name="Sutton G."/>
            <person name="Meyer J."/>
            <person name="Hill C.A."/>
            <person name="Birren B."/>
            <person name="Nene V."/>
            <person name="Collins F."/>
            <person name="Alarcon-Chaidez F."/>
            <person name="Wikel S."/>
            <person name="Strausberg R."/>
        </authorList>
    </citation>
    <scope>NUCLEOTIDE SEQUENCE [LARGE SCALE GENOMIC DNA]</scope>
    <source>
        <strain evidence="4">Wikel</strain>
        <strain evidence="2">Wikel colony</strain>
    </source>
</reference>
<feature type="transmembrane region" description="Helical" evidence="1">
    <location>
        <begin position="246"/>
        <end position="263"/>
    </location>
</feature>
<name>B7Q080_IXOSC</name>